<dbReference type="OrthoDB" id="7882129at2759"/>
<organism evidence="1 2">
    <name type="scientific">Ladona fulva</name>
    <name type="common">Scarce chaser dragonfly</name>
    <name type="synonym">Libellula fulva</name>
    <dbReference type="NCBI Taxonomy" id="123851"/>
    <lineage>
        <taxon>Eukaryota</taxon>
        <taxon>Metazoa</taxon>
        <taxon>Ecdysozoa</taxon>
        <taxon>Arthropoda</taxon>
        <taxon>Hexapoda</taxon>
        <taxon>Insecta</taxon>
        <taxon>Pterygota</taxon>
        <taxon>Palaeoptera</taxon>
        <taxon>Odonata</taxon>
        <taxon>Epiprocta</taxon>
        <taxon>Anisoptera</taxon>
        <taxon>Libelluloidea</taxon>
        <taxon>Libellulidae</taxon>
        <taxon>Ladona</taxon>
    </lineage>
</organism>
<dbReference type="Pfam" id="PF06757">
    <property type="entry name" value="Ins_allergen_rp"/>
    <property type="match status" value="1"/>
</dbReference>
<dbReference type="AlphaFoldDB" id="A0A8K0P7C8"/>
<keyword evidence="2" id="KW-1185">Reference proteome</keyword>
<accession>A0A8K0P7C8</accession>
<dbReference type="Proteomes" id="UP000792457">
    <property type="component" value="Unassembled WGS sequence"/>
</dbReference>
<reference evidence="1" key="1">
    <citation type="submission" date="2013-04" db="EMBL/GenBank/DDBJ databases">
        <authorList>
            <person name="Qu J."/>
            <person name="Murali S.C."/>
            <person name="Bandaranaike D."/>
            <person name="Bellair M."/>
            <person name="Blankenburg K."/>
            <person name="Chao H."/>
            <person name="Dinh H."/>
            <person name="Doddapaneni H."/>
            <person name="Downs B."/>
            <person name="Dugan-Rocha S."/>
            <person name="Elkadiri S."/>
            <person name="Gnanaolivu R.D."/>
            <person name="Hernandez B."/>
            <person name="Javaid M."/>
            <person name="Jayaseelan J.C."/>
            <person name="Lee S."/>
            <person name="Li M."/>
            <person name="Ming W."/>
            <person name="Munidasa M."/>
            <person name="Muniz J."/>
            <person name="Nguyen L."/>
            <person name="Ongeri F."/>
            <person name="Osuji N."/>
            <person name="Pu L.-L."/>
            <person name="Puazo M."/>
            <person name="Qu C."/>
            <person name="Quiroz J."/>
            <person name="Raj R."/>
            <person name="Weissenberger G."/>
            <person name="Xin Y."/>
            <person name="Zou X."/>
            <person name="Han Y."/>
            <person name="Richards S."/>
            <person name="Worley K."/>
            <person name="Muzny D."/>
            <person name="Gibbs R."/>
        </authorList>
    </citation>
    <scope>NUCLEOTIDE SEQUENCE</scope>
    <source>
        <strain evidence="1">Sampled in the wild</strain>
    </source>
</reference>
<reference evidence="1" key="2">
    <citation type="submission" date="2017-10" db="EMBL/GenBank/DDBJ databases">
        <title>Ladona fulva Genome sequencing and assembly.</title>
        <authorList>
            <person name="Murali S."/>
            <person name="Richards S."/>
            <person name="Bandaranaike D."/>
            <person name="Bellair M."/>
            <person name="Blankenburg K."/>
            <person name="Chao H."/>
            <person name="Dinh H."/>
            <person name="Doddapaneni H."/>
            <person name="Dugan-Rocha S."/>
            <person name="Elkadiri S."/>
            <person name="Gnanaolivu R."/>
            <person name="Hernandez B."/>
            <person name="Skinner E."/>
            <person name="Javaid M."/>
            <person name="Lee S."/>
            <person name="Li M."/>
            <person name="Ming W."/>
            <person name="Munidasa M."/>
            <person name="Muniz J."/>
            <person name="Nguyen L."/>
            <person name="Hughes D."/>
            <person name="Osuji N."/>
            <person name="Pu L.-L."/>
            <person name="Puazo M."/>
            <person name="Qu C."/>
            <person name="Quiroz J."/>
            <person name="Raj R."/>
            <person name="Weissenberger G."/>
            <person name="Xin Y."/>
            <person name="Zou X."/>
            <person name="Han Y."/>
            <person name="Worley K."/>
            <person name="Muzny D."/>
            <person name="Gibbs R."/>
        </authorList>
    </citation>
    <scope>NUCLEOTIDE SEQUENCE</scope>
    <source>
        <strain evidence="1">Sampled in the wild</strain>
    </source>
</reference>
<sequence length="269" mass="31241">MDGQSVVIDMLNDLLKALPAEDMKNWFSDVCMKDDDFLNFITIILMVDSPEYEELTQTLDSHGKDINSKRLDDFVRQHSRRLRSLQTLADEFAAFIPIDDVVRIIKSYMQNDDDVKRVFAFLQGDTFRNLIVKLEGLKELKEFFNWLYSRGIDIYSLANAALGFLGMPLIVPPESRMLEQTQRQSGFTHMINDINDILPMDDIKDWYHHVCEEDKEFKDLIKQLKSDSFSVVVKTVKDDPSFNIIHEGLISLGVEVGYLDRFLHESFGW</sequence>
<dbReference type="EMBL" id="KZ309044">
    <property type="protein sequence ID" value="KAG8236586.1"/>
    <property type="molecule type" value="Genomic_DNA"/>
</dbReference>
<protein>
    <submittedName>
        <fullName evidence="1">Uncharacterized protein</fullName>
    </submittedName>
</protein>
<evidence type="ECO:0000313" key="2">
    <source>
        <dbReference type="Proteomes" id="UP000792457"/>
    </source>
</evidence>
<comment type="caution">
    <text evidence="1">The sequence shown here is derived from an EMBL/GenBank/DDBJ whole genome shotgun (WGS) entry which is preliminary data.</text>
</comment>
<dbReference type="PANTHER" id="PTHR21163">
    <property type="entry name" value="PROTEIN G12"/>
    <property type="match status" value="1"/>
</dbReference>
<dbReference type="PANTHER" id="PTHR21163:SF1">
    <property type="entry name" value="PROTEIN G12"/>
    <property type="match status" value="1"/>
</dbReference>
<dbReference type="InterPro" id="IPR010629">
    <property type="entry name" value="Ins_allergen"/>
</dbReference>
<proteinExistence type="predicted"/>
<name>A0A8K0P7C8_LADFU</name>
<evidence type="ECO:0000313" key="1">
    <source>
        <dbReference type="EMBL" id="KAG8236586.1"/>
    </source>
</evidence>
<gene>
    <name evidence="1" type="ORF">J437_LFUL015774</name>
</gene>